<comment type="similarity">
    <text evidence="1">Belongs to the ATP-dependent AMP-binding enzyme family.</text>
</comment>
<sequence>MIATSPWPSLAPYPRRNVAHYLGDAAQQFPEKVAFIDPDGREYTFARMWKDSRRFARFLQEAGIGKGQVIAILSPNCAEYVPSVHGSLLAGVTITSLNYLYREQEVAHQLQDTDAVGMLAPRNLMPVVEAARKEVPTLRHTWAIEDIWDMIEGVSGEPEPVEIDPEKDIALLPYSSGTTGLPKGVMLSHYSVSANVSQAIGTEITNEHSVVLDFLPYFHMYGMAV</sequence>
<organism evidence="4">
    <name type="scientific">marine sediment metagenome</name>
    <dbReference type="NCBI Taxonomy" id="412755"/>
    <lineage>
        <taxon>unclassified sequences</taxon>
        <taxon>metagenomes</taxon>
        <taxon>ecological metagenomes</taxon>
    </lineage>
</organism>
<evidence type="ECO:0000256" key="2">
    <source>
        <dbReference type="ARBA" id="ARBA00022598"/>
    </source>
</evidence>
<comment type="caution">
    <text evidence="4">The sequence shown here is derived from an EMBL/GenBank/DDBJ whole genome shotgun (WGS) entry which is preliminary data.</text>
</comment>
<evidence type="ECO:0000256" key="1">
    <source>
        <dbReference type="ARBA" id="ARBA00006432"/>
    </source>
</evidence>
<dbReference type="InterPro" id="IPR000873">
    <property type="entry name" value="AMP-dep_synth/lig_dom"/>
</dbReference>
<dbReference type="PROSITE" id="PS00455">
    <property type="entry name" value="AMP_BINDING"/>
    <property type="match status" value="1"/>
</dbReference>
<dbReference type="InterPro" id="IPR020845">
    <property type="entry name" value="AMP-binding_CS"/>
</dbReference>
<evidence type="ECO:0000259" key="3">
    <source>
        <dbReference type="Pfam" id="PF00501"/>
    </source>
</evidence>
<dbReference type="Gene3D" id="3.40.50.12780">
    <property type="entry name" value="N-terminal domain of ligase-like"/>
    <property type="match status" value="1"/>
</dbReference>
<dbReference type="Pfam" id="PF00501">
    <property type="entry name" value="AMP-binding"/>
    <property type="match status" value="1"/>
</dbReference>
<gene>
    <name evidence="4" type="ORF">S01H1_73123</name>
</gene>
<feature type="non-terminal residue" evidence="4">
    <location>
        <position position="225"/>
    </location>
</feature>
<dbReference type="GO" id="GO:0016405">
    <property type="term" value="F:CoA-ligase activity"/>
    <property type="evidence" value="ECO:0007669"/>
    <property type="project" value="TreeGrafter"/>
</dbReference>
<feature type="domain" description="AMP-dependent synthetase/ligase" evidence="3">
    <location>
        <begin position="24"/>
        <end position="223"/>
    </location>
</feature>
<evidence type="ECO:0000313" key="4">
    <source>
        <dbReference type="EMBL" id="GAG28362.1"/>
    </source>
</evidence>
<dbReference type="EMBL" id="BARS01048844">
    <property type="protein sequence ID" value="GAG28362.1"/>
    <property type="molecule type" value="Genomic_DNA"/>
</dbReference>
<dbReference type="SUPFAM" id="SSF56801">
    <property type="entry name" value="Acetyl-CoA synthetase-like"/>
    <property type="match status" value="1"/>
</dbReference>
<proteinExistence type="inferred from homology"/>
<dbReference type="AlphaFoldDB" id="X0WYR5"/>
<dbReference type="InterPro" id="IPR042099">
    <property type="entry name" value="ANL_N_sf"/>
</dbReference>
<reference evidence="4" key="1">
    <citation type="journal article" date="2014" name="Front. Microbiol.">
        <title>High frequency of phylogenetically diverse reductive dehalogenase-homologous genes in deep subseafloor sedimentary metagenomes.</title>
        <authorList>
            <person name="Kawai M."/>
            <person name="Futagami T."/>
            <person name="Toyoda A."/>
            <person name="Takaki Y."/>
            <person name="Nishi S."/>
            <person name="Hori S."/>
            <person name="Arai W."/>
            <person name="Tsubouchi T."/>
            <person name="Morono Y."/>
            <person name="Uchiyama I."/>
            <person name="Ito T."/>
            <person name="Fujiyama A."/>
            <person name="Inagaki F."/>
            <person name="Takami H."/>
        </authorList>
    </citation>
    <scope>NUCLEOTIDE SEQUENCE</scope>
    <source>
        <strain evidence="4">Expedition CK06-06</strain>
    </source>
</reference>
<name>X0WYR5_9ZZZZ</name>
<dbReference type="PANTHER" id="PTHR24096:SF149">
    <property type="entry name" value="AMP-BINDING DOMAIN-CONTAINING PROTEIN-RELATED"/>
    <property type="match status" value="1"/>
</dbReference>
<protein>
    <recommendedName>
        <fullName evidence="3">AMP-dependent synthetase/ligase domain-containing protein</fullName>
    </recommendedName>
</protein>
<dbReference type="PANTHER" id="PTHR24096">
    <property type="entry name" value="LONG-CHAIN-FATTY-ACID--COA LIGASE"/>
    <property type="match status" value="1"/>
</dbReference>
<accession>X0WYR5</accession>
<keyword evidence="2" id="KW-0436">Ligase</keyword>